<dbReference type="Gene3D" id="3.10.180.10">
    <property type="entry name" value="2,3-Dihydroxybiphenyl 1,2-Dioxygenase, domain 1"/>
    <property type="match status" value="2"/>
</dbReference>
<evidence type="ECO:0000259" key="1">
    <source>
        <dbReference type="PROSITE" id="PS51819"/>
    </source>
</evidence>
<feature type="domain" description="VOC" evidence="1">
    <location>
        <begin position="10"/>
        <end position="126"/>
    </location>
</feature>
<dbReference type="CDD" id="cd16359">
    <property type="entry name" value="VOC_BsCatE_like_C"/>
    <property type="match status" value="1"/>
</dbReference>
<dbReference type="InterPro" id="IPR029068">
    <property type="entry name" value="Glyas_Bleomycin-R_OHBP_Dase"/>
</dbReference>
<reference evidence="2 3" key="1">
    <citation type="submission" date="2016-10" db="EMBL/GenBank/DDBJ databases">
        <authorList>
            <person name="Varghese N."/>
            <person name="Submissions S."/>
        </authorList>
    </citation>
    <scope>NUCLEOTIDE SEQUENCE [LARGE SCALE GENOMIC DNA]</scope>
    <source>
        <strain evidence="2 3">DSM 20748</strain>
    </source>
</reference>
<dbReference type="Pfam" id="PF00903">
    <property type="entry name" value="Glyoxalase"/>
    <property type="match status" value="2"/>
</dbReference>
<name>A0A1H3IIT6_9BACI</name>
<evidence type="ECO:0000313" key="3">
    <source>
        <dbReference type="Proteomes" id="UP000198647"/>
    </source>
</evidence>
<accession>A0A1H3IIT6</accession>
<comment type="caution">
    <text evidence="2">The sequence shown here is derived from an EMBL/GenBank/DDBJ whole genome shotgun (WGS) entry which is preliminary data.</text>
</comment>
<dbReference type="PANTHER" id="PTHR43279">
    <property type="entry name" value="CATECHOL-2,3-DIOXYGENASE"/>
    <property type="match status" value="1"/>
</dbReference>
<evidence type="ECO:0000313" key="2">
    <source>
        <dbReference type="EMBL" id="SDY27601.1"/>
    </source>
</evidence>
<organism evidence="2 3">
    <name type="scientific">Salimicrobium album</name>
    <dbReference type="NCBI Taxonomy" id="50717"/>
    <lineage>
        <taxon>Bacteria</taxon>
        <taxon>Bacillati</taxon>
        <taxon>Bacillota</taxon>
        <taxon>Bacilli</taxon>
        <taxon>Bacillales</taxon>
        <taxon>Bacillaceae</taxon>
        <taxon>Salimicrobium</taxon>
    </lineage>
</organism>
<dbReference type="InterPro" id="IPR004360">
    <property type="entry name" value="Glyas_Fos-R_dOase_dom"/>
</dbReference>
<sequence length="283" mass="31324">MNFHQQPLRFVKDVVLRVTDLNTSLQFYKEYLGLSVLEREADRVELTADGEYALLSLEELGTPARKERERTGLYHLALLVPSRAALAEVLDHLADKNIPVGSADHLVSESLYISDPDGNGLEIYADRSPSEWEWHNGGVIMGVDPLDFEDLRNSGESAENFRKLPEETVIGHIHLHVSDLQEAENFYTDGLGFATVSRLGDRALFLADGGYHHHIGLNTWAGTGIPAASRETPGLESFTIVLPDKGTVDQTVRRLKEFGAPVTEREGAVVTEDPSGNRIRLVV</sequence>
<keyword evidence="3" id="KW-1185">Reference proteome</keyword>
<dbReference type="PANTHER" id="PTHR43279:SF1">
    <property type="entry name" value="CATECHOL-2,3-DIOXYGENASE"/>
    <property type="match status" value="1"/>
</dbReference>
<dbReference type="RefSeq" id="WP_093108048.1">
    <property type="nucleotide sequence ID" value="NZ_FNOS01000008.1"/>
</dbReference>
<dbReference type="SUPFAM" id="SSF54593">
    <property type="entry name" value="Glyoxalase/Bleomycin resistance protein/Dihydroxybiphenyl dioxygenase"/>
    <property type="match status" value="2"/>
</dbReference>
<feature type="domain" description="VOC" evidence="1">
    <location>
        <begin position="169"/>
        <end position="283"/>
    </location>
</feature>
<protein>
    <submittedName>
        <fullName evidence="2">Catechol 2,3-dioxygenase</fullName>
    </submittedName>
</protein>
<dbReference type="PROSITE" id="PS51819">
    <property type="entry name" value="VOC"/>
    <property type="match status" value="2"/>
</dbReference>
<dbReference type="Proteomes" id="UP000198647">
    <property type="component" value="Unassembled WGS sequence"/>
</dbReference>
<gene>
    <name evidence="2" type="ORF">SAMN04488081_2525</name>
</gene>
<dbReference type="EMBL" id="FNOS01000008">
    <property type="protein sequence ID" value="SDY27601.1"/>
    <property type="molecule type" value="Genomic_DNA"/>
</dbReference>
<dbReference type="InterPro" id="IPR037523">
    <property type="entry name" value="VOC_core"/>
</dbReference>
<proteinExistence type="predicted"/>